<dbReference type="SUPFAM" id="SSF51206">
    <property type="entry name" value="cAMP-binding domain-like"/>
    <property type="match status" value="1"/>
</dbReference>
<proteinExistence type="predicted"/>
<evidence type="ECO:0000256" key="2">
    <source>
        <dbReference type="SAM" id="Phobius"/>
    </source>
</evidence>
<reference evidence="5" key="1">
    <citation type="journal article" date="2006" name="PLoS Biol.">
        <title>Macronuclear genome sequence of the ciliate Tetrahymena thermophila, a model eukaryote.</title>
        <authorList>
            <person name="Eisen J.A."/>
            <person name="Coyne R.S."/>
            <person name="Wu M."/>
            <person name="Wu D."/>
            <person name="Thiagarajan M."/>
            <person name="Wortman J.R."/>
            <person name="Badger J.H."/>
            <person name="Ren Q."/>
            <person name="Amedeo P."/>
            <person name="Jones K.M."/>
            <person name="Tallon L.J."/>
            <person name="Delcher A.L."/>
            <person name="Salzberg S.L."/>
            <person name="Silva J.C."/>
            <person name="Haas B.J."/>
            <person name="Majoros W.H."/>
            <person name="Farzad M."/>
            <person name="Carlton J.M."/>
            <person name="Smith R.K. Jr."/>
            <person name="Garg J."/>
            <person name="Pearlman R.E."/>
            <person name="Karrer K.M."/>
            <person name="Sun L."/>
            <person name="Manning G."/>
            <person name="Elde N.C."/>
            <person name="Turkewitz A.P."/>
            <person name="Asai D.J."/>
            <person name="Wilkes D.E."/>
            <person name="Wang Y."/>
            <person name="Cai H."/>
            <person name="Collins K."/>
            <person name="Stewart B.A."/>
            <person name="Lee S.R."/>
            <person name="Wilamowska K."/>
            <person name="Weinberg Z."/>
            <person name="Ruzzo W.L."/>
            <person name="Wloga D."/>
            <person name="Gaertig J."/>
            <person name="Frankel J."/>
            <person name="Tsao C.-C."/>
            <person name="Gorovsky M.A."/>
            <person name="Keeling P.J."/>
            <person name="Waller R.F."/>
            <person name="Patron N.J."/>
            <person name="Cherry J.M."/>
            <person name="Stover N.A."/>
            <person name="Krieger C.J."/>
            <person name="del Toro C."/>
            <person name="Ryder H.F."/>
            <person name="Williamson S.C."/>
            <person name="Barbeau R.A."/>
            <person name="Hamilton E.P."/>
            <person name="Orias E."/>
        </authorList>
    </citation>
    <scope>NUCLEOTIDE SEQUENCE [LARGE SCALE GENOMIC DNA]</scope>
    <source>
        <strain evidence="5">SB210</strain>
    </source>
</reference>
<dbReference type="KEGG" id="tet:TTHERM_00790660"/>
<feature type="transmembrane region" description="Helical" evidence="2">
    <location>
        <begin position="300"/>
        <end position="319"/>
    </location>
</feature>
<feature type="domain" description="Cyclic nucleotide-binding" evidence="3">
    <location>
        <begin position="553"/>
        <end position="650"/>
    </location>
</feature>
<dbReference type="GO" id="GO:0098855">
    <property type="term" value="C:HCN channel complex"/>
    <property type="evidence" value="ECO:0007669"/>
    <property type="project" value="TreeGrafter"/>
</dbReference>
<gene>
    <name evidence="4" type="ORF">TTHERM_00790660</name>
</gene>
<dbReference type="eggNOG" id="KOG0498">
    <property type="taxonomic scope" value="Eukaryota"/>
</dbReference>
<dbReference type="Gene3D" id="2.60.120.10">
    <property type="entry name" value="Jelly Rolls"/>
    <property type="match status" value="1"/>
</dbReference>
<organism evidence="4 5">
    <name type="scientific">Tetrahymena thermophila (strain SB210)</name>
    <dbReference type="NCBI Taxonomy" id="312017"/>
    <lineage>
        <taxon>Eukaryota</taxon>
        <taxon>Sar</taxon>
        <taxon>Alveolata</taxon>
        <taxon>Ciliophora</taxon>
        <taxon>Intramacronucleata</taxon>
        <taxon>Oligohymenophorea</taxon>
        <taxon>Hymenostomatida</taxon>
        <taxon>Tetrahymenina</taxon>
        <taxon>Tetrahymenidae</taxon>
        <taxon>Tetrahymena</taxon>
    </lineage>
</organism>
<feature type="transmembrane region" description="Helical" evidence="2">
    <location>
        <begin position="258"/>
        <end position="279"/>
    </location>
</feature>
<keyword evidence="5" id="KW-1185">Reference proteome</keyword>
<accession>Q24DS1</accession>
<feature type="transmembrane region" description="Helical" evidence="2">
    <location>
        <begin position="230"/>
        <end position="252"/>
    </location>
</feature>
<feature type="compositionally biased region" description="Polar residues" evidence="1">
    <location>
        <begin position="1052"/>
        <end position="1065"/>
    </location>
</feature>
<feature type="compositionally biased region" description="Basic and acidic residues" evidence="1">
    <location>
        <begin position="917"/>
        <end position="926"/>
    </location>
</feature>
<dbReference type="Proteomes" id="UP000009168">
    <property type="component" value="Unassembled WGS sequence"/>
</dbReference>
<dbReference type="CDD" id="cd00038">
    <property type="entry name" value="CAP_ED"/>
    <property type="match status" value="1"/>
</dbReference>
<feature type="compositionally biased region" description="Polar residues" evidence="1">
    <location>
        <begin position="794"/>
        <end position="814"/>
    </location>
</feature>
<feature type="region of interest" description="Disordered" evidence="1">
    <location>
        <begin position="1052"/>
        <end position="1075"/>
    </location>
</feature>
<dbReference type="InParanoid" id="Q24DS1"/>
<keyword evidence="2" id="KW-0812">Transmembrane</keyword>
<dbReference type="EMBL" id="GG662316">
    <property type="protein sequence ID" value="EAS05919.2"/>
    <property type="molecule type" value="Genomic_DNA"/>
</dbReference>
<feature type="region of interest" description="Disordered" evidence="1">
    <location>
        <begin position="777"/>
        <end position="951"/>
    </location>
</feature>
<feature type="compositionally biased region" description="Low complexity" evidence="1">
    <location>
        <begin position="881"/>
        <end position="904"/>
    </location>
</feature>
<dbReference type="SMART" id="SM00100">
    <property type="entry name" value="cNMP"/>
    <property type="match status" value="1"/>
</dbReference>
<dbReference type="PROSITE" id="PS50042">
    <property type="entry name" value="CNMP_BINDING_3"/>
    <property type="match status" value="1"/>
</dbReference>
<dbReference type="Pfam" id="PF07885">
    <property type="entry name" value="Ion_trans_2"/>
    <property type="match status" value="1"/>
</dbReference>
<dbReference type="PANTHER" id="PTHR45689">
    <property type="entry name" value="I[[H]] CHANNEL, ISOFORM E"/>
    <property type="match status" value="1"/>
</dbReference>
<dbReference type="GO" id="GO:0005249">
    <property type="term" value="F:voltage-gated potassium channel activity"/>
    <property type="evidence" value="ECO:0007669"/>
    <property type="project" value="TreeGrafter"/>
</dbReference>
<protein>
    <submittedName>
        <fullName evidence="4">Cyclic nucleotide-binding domain protein</fullName>
    </submittedName>
</protein>
<dbReference type="SUPFAM" id="SSF81324">
    <property type="entry name" value="Voltage-gated potassium channels"/>
    <property type="match status" value="1"/>
</dbReference>
<dbReference type="GO" id="GO:0035725">
    <property type="term" value="P:sodium ion transmembrane transport"/>
    <property type="evidence" value="ECO:0007669"/>
    <property type="project" value="TreeGrafter"/>
</dbReference>
<dbReference type="RefSeq" id="XP_001026164.2">
    <property type="nucleotide sequence ID" value="XM_001026164.2"/>
</dbReference>
<feature type="compositionally biased region" description="Polar residues" evidence="1">
    <location>
        <begin position="826"/>
        <end position="859"/>
    </location>
</feature>
<dbReference type="GO" id="GO:0003254">
    <property type="term" value="P:regulation of membrane depolarization"/>
    <property type="evidence" value="ECO:0007669"/>
    <property type="project" value="TreeGrafter"/>
</dbReference>
<evidence type="ECO:0000256" key="1">
    <source>
        <dbReference type="SAM" id="MobiDB-lite"/>
    </source>
</evidence>
<dbReference type="Gene3D" id="1.10.287.630">
    <property type="entry name" value="Helix hairpin bin"/>
    <property type="match status" value="1"/>
</dbReference>
<dbReference type="Gene3D" id="1.10.287.70">
    <property type="match status" value="1"/>
</dbReference>
<keyword evidence="2" id="KW-0472">Membrane</keyword>
<feature type="transmembrane region" description="Helical" evidence="2">
    <location>
        <begin position="361"/>
        <end position="382"/>
    </location>
</feature>
<evidence type="ECO:0000313" key="5">
    <source>
        <dbReference type="Proteomes" id="UP000009168"/>
    </source>
</evidence>
<feature type="region of interest" description="Disordered" evidence="1">
    <location>
        <begin position="1104"/>
        <end position="1143"/>
    </location>
</feature>
<dbReference type="InterPro" id="IPR013099">
    <property type="entry name" value="K_chnl_dom"/>
</dbReference>
<sequence>MDISTSSYNNNQTYRCQIPFSEEEHRVIQNFPFKSNDSEVEPEIFSQFSRRQLSTKREFSSQERNQSEFEKSAIIISRQNSRRSFQQDTSQQQINTPVKSLFRAALTKNISQLMDQSIIQSVNNMEEMESKVFPVKLVRVLKLLVNVQHFYRMLTKNARIFNKITQKQHDLVGDVVSVYSKNKKNVEVLDKGKFSKLIFNIFYHLTLLYQLIKIPFFAPSGLLIRIWDTLLAILILFSTFLLNLQLFFTMQIQEFKVLFQTLFILSIIDILMELNTGVLKKGNITYNRQFIIKSYIKSNLIFDILGNMPLFVFVFNIEVTTNLQVMINILFIFKWTKIFKILRWLTFYVSYEKNNKNAFDLFRLLFFVIGICHIFCLFWHGLGLFEINNGYTNSWIANKNLLDADIFERYVYSFYFLAVTMVTVGYGDITPQNSIEVVFTTVTIFVTCIVYAFSLNTIGSIIENIEKKDKKYKENMQVIHGLMREENVSRDLRIKVSNYVEYLYKESNEVLKKQEKLIINKLSQKLRNDLSLEIQGKYLSNIPLFKNIKVKDKISNLMEEHLYSPGEIIFKQGDQDDCSLFYIVKGKVSITFISDSENSQREDLIVSSKGKHEYFGEISFISGNQRTLTAKASDFCRIYKINRDKYIQIIKENDQDFENFQMIKEAISLNNNYKFCSIYCSICQSGNHFSIECPKTHLTLTKQVVISRYNNCTPHTERAQFDRKRQKFNTYSRCILLRQAVAEINQHESLFEILDQIEFDCNLGDIFDLDEVSDGERENTSKIQRIKTQDSQKKGNNSPIQNQINQEETANASNDFPKANRMRVYLQNTGSTNSLSPRSSDLNKYPQQIQQSKKSQMCVSNLDEPKLSASDLKSSDDDETSSNSSSSSDSSNSKSSSSSVSQSDKATLQENSFLKSPESRIQNKAEQKKKKTSIAYSPSKLKQHNNEKGLDQQQSSVFNYQNTHKLSSTNLQSKIQIESADKIEEKNVSEQKILNKNQDKNELIQPSTNNHSLSSFSLISNHINNETNQIQQQTPQINDQKSQSLLQSKTINARLSSKNRISQQPQDRRTIRESRTINQYDLIQQSIQAFMNQQQRHKRQITFQDKENHKKQQQQQQQQQSYQQQNQYSKGLSNQDKRQSSHKNHLASIFYPPQLLDENIQKLEQKLQEFTDPPDLVNYQMLQTFDKAKIYKYYLPNYNYPEIVLKWVQYQKKLQLKHNLSRRSYQKKKQPRVQTKRKITQQIHSTIVLNQNVQ</sequence>
<feature type="transmembrane region" description="Helical" evidence="2">
    <location>
        <begin position="410"/>
        <end position="427"/>
    </location>
</feature>
<feature type="transmembrane region" description="Helical" evidence="2">
    <location>
        <begin position="325"/>
        <end position="349"/>
    </location>
</feature>
<dbReference type="GeneID" id="7830377"/>
<feature type="compositionally biased region" description="Polar residues" evidence="1">
    <location>
        <begin position="905"/>
        <end position="916"/>
    </location>
</feature>
<keyword evidence="2" id="KW-1133">Transmembrane helix</keyword>
<feature type="transmembrane region" description="Helical" evidence="2">
    <location>
        <begin position="197"/>
        <end position="218"/>
    </location>
</feature>
<dbReference type="HOGENOM" id="CLU_009145_0_0_1"/>
<evidence type="ECO:0000313" key="4">
    <source>
        <dbReference type="EMBL" id="EAS05919.2"/>
    </source>
</evidence>
<feature type="compositionally biased region" description="Basic and acidic residues" evidence="1">
    <location>
        <begin position="1066"/>
        <end position="1075"/>
    </location>
</feature>
<dbReference type="PANTHER" id="PTHR45689:SF5">
    <property type="entry name" value="I[[H]] CHANNEL, ISOFORM E"/>
    <property type="match status" value="1"/>
</dbReference>
<feature type="compositionally biased region" description="Low complexity" evidence="1">
    <location>
        <begin position="1113"/>
        <end position="1129"/>
    </location>
</feature>
<dbReference type="InterPro" id="IPR014710">
    <property type="entry name" value="RmlC-like_jellyroll"/>
</dbReference>
<feature type="transmembrane region" description="Helical" evidence="2">
    <location>
        <begin position="434"/>
        <end position="453"/>
    </location>
</feature>
<evidence type="ECO:0000259" key="3">
    <source>
        <dbReference type="PROSITE" id="PS50042"/>
    </source>
</evidence>
<dbReference type="InterPro" id="IPR000595">
    <property type="entry name" value="cNMP-bd_dom"/>
</dbReference>
<dbReference type="OrthoDB" id="10035564at2759"/>
<dbReference type="InterPro" id="IPR051413">
    <property type="entry name" value="K/Na_HCN_channel"/>
</dbReference>
<dbReference type="InterPro" id="IPR018490">
    <property type="entry name" value="cNMP-bd_dom_sf"/>
</dbReference>
<dbReference type="Pfam" id="PF00027">
    <property type="entry name" value="cNMP_binding"/>
    <property type="match status" value="1"/>
</dbReference>
<dbReference type="AlphaFoldDB" id="Q24DS1"/>
<name>Q24DS1_TETTS</name>